<evidence type="ECO:0000256" key="1">
    <source>
        <dbReference type="SAM" id="Phobius"/>
    </source>
</evidence>
<dbReference type="RefSeq" id="WP_011917834.1">
    <property type="nucleotide sequence ID" value="NC_009437.1"/>
</dbReference>
<evidence type="ECO:0008006" key="4">
    <source>
        <dbReference type="Google" id="ProtNLM"/>
    </source>
</evidence>
<feature type="transmembrane region" description="Helical" evidence="1">
    <location>
        <begin position="158"/>
        <end position="179"/>
    </location>
</feature>
<evidence type="ECO:0000313" key="3">
    <source>
        <dbReference type="Proteomes" id="UP000000256"/>
    </source>
</evidence>
<protein>
    <recommendedName>
        <fullName evidence="4">Stage II sporulation protein M</fullName>
    </recommendedName>
</protein>
<keyword evidence="1" id="KW-0812">Transmembrane</keyword>
<organism evidence="2 3">
    <name type="scientific">Caldicellulosiruptor saccharolyticus (strain ATCC 43494 / DSM 8903 / Tp8T 6331)</name>
    <dbReference type="NCBI Taxonomy" id="351627"/>
    <lineage>
        <taxon>Bacteria</taxon>
        <taxon>Bacillati</taxon>
        <taxon>Bacillota</taxon>
        <taxon>Bacillota incertae sedis</taxon>
        <taxon>Caldicellulosiruptorales</taxon>
        <taxon>Caldicellulosiruptoraceae</taxon>
        <taxon>Caldicellulosiruptor</taxon>
    </lineage>
</organism>
<keyword evidence="1" id="KW-1133">Transmembrane helix</keyword>
<accession>A4XLX3</accession>
<dbReference type="Proteomes" id="UP000000256">
    <property type="component" value="Chromosome"/>
</dbReference>
<dbReference type="HOGENOM" id="CLU_1666155_0_0_9"/>
<dbReference type="STRING" id="351627.Csac_2330"/>
<feature type="transmembrane region" description="Helical" evidence="1">
    <location>
        <begin position="127"/>
        <end position="146"/>
    </location>
</feature>
<gene>
    <name evidence="2" type="ordered locus">Csac_2330</name>
</gene>
<sequence>MGRKVKLLFFAILTLYLGGIIAGINFYFLLGQAQKEELKNFIVLSINSAKIADNLYWNKVIFFSIFAVLLYLTIWGLSNLNKYLQILNIGMITLKGFVFGLTVTTFFTIYKFHAIGFFFTYILLKELIVLIFLIILILYSFTNYLIRDRLFKFEKRFNIVVGLIVVLLICGIVVIDAFVSRFACNLI</sequence>
<proteinExistence type="predicted"/>
<evidence type="ECO:0000313" key="2">
    <source>
        <dbReference type="EMBL" id="ABP67908.1"/>
    </source>
</evidence>
<name>A4XLX3_CALS8</name>
<keyword evidence="3" id="KW-1185">Reference proteome</keyword>
<feature type="transmembrane region" description="Helical" evidence="1">
    <location>
        <begin position="60"/>
        <end position="77"/>
    </location>
</feature>
<dbReference type="KEGG" id="csc:Csac_2330"/>
<feature type="transmembrane region" description="Helical" evidence="1">
    <location>
        <begin position="97"/>
        <end position="121"/>
    </location>
</feature>
<feature type="transmembrane region" description="Helical" evidence="1">
    <location>
        <begin position="7"/>
        <end position="30"/>
    </location>
</feature>
<reference evidence="2 3" key="1">
    <citation type="journal article" date="2008" name="Appl. Environ. Microbiol.">
        <title>Hydrogenomics of the extremely thermophilic bacterium Caldicellulosiruptor saccharolyticus.</title>
        <authorList>
            <person name="van de Werken H.J."/>
            <person name="Verhaart M.R."/>
            <person name="VanFossen A.L."/>
            <person name="Willquist K."/>
            <person name="Lewis D.L."/>
            <person name="Nichols J.D."/>
            <person name="Goorissen H.P."/>
            <person name="Mongodin E.F."/>
            <person name="Nelson K.E."/>
            <person name="van Niel E.W."/>
            <person name="Stams A.J."/>
            <person name="Ward D.E."/>
            <person name="de Vos W.M."/>
            <person name="van der Oost J."/>
            <person name="Kelly R.M."/>
            <person name="Kengen S.W."/>
        </authorList>
    </citation>
    <scope>NUCLEOTIDE SEQUENCE [LARGE SCALE GENOMIC DNA]</scope>
    <source>
        <strain evidence="3">ATCC 43494 / DSM 8903 / Tp8T 6331</strain>
    </source>
</reference>
<dbReference type="EMBL" id="CP000679">
    <property type="protein sequence ID" value="ABP67908.1"/>
    <property type="molecule type" value="Genomic_DNA"/>
</dbReference>
<dbReference type="AlphaFoldDB" id="A4XLX3"/>
<keyword evidence="1" id="KW-0472">Membrane</keyword>